<evidence type="ECO:0008006" key="3">
    <source>
        <dbReference type="Google" id="ProtNLM"/>
    </source>
</evidence>
<protein>
    <recommendedName>
        <fullName evidence="3">Cro/Cl family transcriptional regulator</fullName>
    </recommendedName>
</protein>
<evidence type="ECO:0000313" key="1">
    <source>
        <dbReference type="EMBL" id="KGC15007.1"/>
    </source>
</evidence>
<dbReference type="InterPro" id="IPR031856">
    <property type="entry name" value="YdaS_toxin-like"/>
</dbReference>
<dbReference type="Pfam" id="PF15943">
    <property type="entry name" value="YdaS_toxin"/>
    <property type="match status" value="1"/>
</dbReference>
<dbReference type="Gene3D" id="1.10.260.40">
    <property type="entry name" value="lambda repressor-like DNA-binding domains"/>
    <property type="match status" value="1"/>
</dbReference>
<gene>
    <name evidence="1" type="ORF">DM48_333</name>
</gene>
<evidence type="ECO:0000313" key="2">
    <source>
        <dbReference type="Proteomes" id="UP000029590"/>
    </source>
</evidence>
<dbReference type="EMBL" id="JPGG01000016">
    <property type="protein sequence ID" value="KGC15007.1"/>
    <property type="molecule type" value="Genomic_DNA"/>
</dbReference>
<dbReference type="RefSeq" id="WP_036054353.1">
    <property type="nucleotide sequence ID" value="NZ_KN150850.1"/>
</dbReference>
<proteinExistence type="predicted"/>
<comment type="caution">
    <text evidence="1">The sequence shown here is derived from an EMBL/GenBank/DDBJ whole genome shotgun (WGS) entry which is preliminary data.</text>
</comment>
<name>A0AAW3F2C7_BURGA</name>
<organism evidence="1 2">
    <name type="scientific">Burkholderia gladioli</name>
    <name type="common">Pseudomonas marginata</name>
    <name type="synonym">Phytomonas marginata</name>
    <dbReference type="NCBI Taxonomy" id="28095"/>
    <lineage>
        <taxon>Bacteria</taxon>
        <taxon>Pseudomonadati</taxon>
        <taxon>Pseudomonadota</taxon>
        <taxon>Betaproteobacteria</taxon>
        <taxon>Burkholderiales</taxon>
        <taxon>Burkholderiaceae</taxon>
        <taxon>Burkholderia</taxon>
    </lineage>
</organism>
<reference evidence="1 2" key="1">
    <citation type="submission" date="2014-04" db="EMBL/GenBank/DDBJ databases">
        <authorList>
            <person name="Bishop-Lilly K.A."/>
            <person name="Broomall S.M."/>
            <person name="Chain P.S."/>
            <person name="Chertkov O."/>
            <person name="Coyne S.R."/>
            <person name="Daligault H.E."/>
            <person name="Davenport K.W."/>
            <person name="Erkkila T."/>
            <person name="Frey K.G."/>
            <person name="Gibbons H.S."/>
            <person name="Gu W."/>
            <person name="Jaissle J."/>
            <person name="Johnson S.L."/>
            <person name="Koroleva G.I."/>
            <person name="Ladner J.T."/>
            <person name="Lo C.-C."/>
            <person name="Minogue T.D."/>
            <person name="Munk C."/>
            <person name="Palacios G.F."/>
            <person name="Redden C.L."/>
            <person name="Rosenzweig C.N."/>
            <person name="Scholz M.B."/>
            <person name="Teshima H."/>
            <person name="Xu Y."/>
        </authorList>
    </citation>
    <scope>NUCLEOTIDE SEQUENCE [LARGE SCALE GENOMIC DNA]</scope>
    <source>
        <strain evidence="2">gladioli</strain>
    </source>
</reference>
<dbReference type="InterPro" id="IPR010982">
    <property type="entry name" value="Lambda_DNA-bd_dom_sf"/>
</dbReference>
<dbReference type="Proteomes" id="UP000029590">
    <property type="component" value="Unassembled WGS sequence"/>
</dbReference>
<accession>A0AAW3F2C7</accession>
<sequence length="80" mass="9139">MDKLKSFLAGYRPDDREVFAARCGTTAAFLRNVVYGQRKPGEKLCVAIERATEGAVTRRDLRPDDWQDIWPELVELKEVA</sequence>
<dbReference type="AlphaFoldDB" id="A0AAW3F2C7"/>
<dbReference type="GO" id="GO:0003677">
    <property type="term" value="F:DNA binding"/>
    <property type="evidence" value="ECO:0007669"/>
    <property type="project" value="InterPro"/>
</dbReference>